<dbReference type="Proteomes" id="UP000694044">
    <property type="component" value="Unassembled WGS sequence"/>
</dbReference>
<dbReference type="PROSITE" id="PS51257">
    <property type="entry name" value="PROKAR_LIPOPROTEIN"/>
    <property type="match status" value="1"/>
</dbReference>
<dbReference type="EMBL" id="JAGDFM010000314">
    <property type="protein sequence ID" value="KAG7380051.1"/>
    <property type="molecule type" value="Genomic_DNA"/>
</dbReference>
<evidence type="ECO:0000256" key="4">
    <source>
        <dbReference type="ARBA" id="ARBA00022729"/>
    </source>
</evidence>
<evidence type="ECO:0000256" key="1">
    <source>
        <dbReference type="ARBA" id="ARBA00004613"/>
    </source>
</evidence>
<feature type="chain" id="PRO_5035965629" description="RxLR effector protein" evidence="5">
    <location>
        <begin position="21"/>
        <end position="150"/>
    </location>
</feature>
<evidence type="ECO:0000256" key="3">
    <source>
        <dbReference type="ARBA" id="ARBA00022525"/>
    </source>
</evidence>
<comment type="caution">
    <text evidence="7">The sequence shown here is derived from an EMBL/GenBank/DDBJ whole genome shotgun (WGS) entry which is preliminary data.</text>
</comment>
<organism evidence="7 8">
    <name type="scientific">Phytophthora pseudosyringae</name>
    <dbReference type="NCBI Taxonomy" id="221518"/>
    <lineage>
        <taxon>Eukaryota</taxon>
        <taxon>Sar</taxon>
        <taxon>Stramenopiles</taxon>
        <taxon>Oomycota</taxon>
        <taxon>Peronosporomycetes</taxon>
        <taxon>Peronosporales</taxon>
        <taxon>Peronosporaceae</taxon>
        <taxon>Phytophthora</taxon>
    </lineage>
</organism>
<sequence length="150" mass="17475">MRLSYLLVVALTGFLACSEAAVASDADKSIVSETARDQVLSDRELIDTGANDNGKRFLRTNKQDTGVESDESDDSQEERFSLIQTSNTPRYLWWFENEMTPRDVRKELRLTKNSIKLVKRSIYQGYVKYYDNHCTYFENRKKAFCRAKEY</sequence>
<reference evidence="7" key="1">
    <citation type="submission" date="2021-02" db="EMBL/GenBank/DDBJ databases">
        <authorList>
            <person name="Palmer J.M."/>
        </authorList>
    </citation>
    <scope>NUCLEOTIDE SEQUENCE</scope>
    <source>
        <strain evidence="7">SCRP734</strain>
    </source>
</reference>
<comment type="function">
    <text evidence="5">Effector that suppresses plant defense responses during pathogen infection.</text>
</comment>
<gene>
    <name evidence="7" type="ORF">PHYPSEUDO_007827</name>
</gene>
<proteinExistence type="inferred from homology"/>
<feature type="compositionally biased region" description="Acidic residues" evidence="6">
    <location>
        <begin position="67"/>
        <end position="76"/>
    </location>
</feature>
<protein>
    <recommendedName>
        <fullName evidence="5">RxLR effector protein</fullName>
    </recommendedName>
</protein>
<comment type="domain">
    <text evidence="5">The RxLR-dEER motif acts to carry the protein into the host cell cytoplasm through binding to cell surface phosphatidylinositol-3-phosphate.</text>
</comment>
<keyword evidence="8" id="KW-1185">Reference proteome</keyword>
<dbReference type="GO" id="GO:0005576">
    <property type="term" value="C:extracellular region"/>
    <property type="evidence" value="ECO:0007669"/>
    <property type="project" value="UniProtKB-SubCell"/>
</dbReference>
<dbReference type="AlphaFoldDB" id="A0A8T1VG44"/>
<dbReference type="Pfam" id="PF16810">
    <property type="entry name" value="RXLR"/>
    <property type="match status" value="1"/>
</dbReference>
<keyword evidence="4 5" id="KW-0732">Signal</keyword>
<comment type="subcellular location">
    <subcellularLocation>
        <location evidence="1 5">Secreted</location>
    </subcellularLocation>
</comment>
<evidence type="ECO:0000256" key="2">
    <source>
        <dbReference type="ARBA" id="ARBA00010400"/>
    </source>
</evidence>
<evidence type="ECO:0000313" key="8">
    <source>
        <dbReference type="Proteomes" id="UP000694044"/>
    </source>
</evidence>
<keyword evidence="3 5" id="KW-0964">Secreted</keyword>
<dbReference type="InterPro" id="IPR031825">
    <property type="entry name" value="RXLR"/>
</dbReference>
<evidence type="ECO:0000256" key="5">
    <source>
        <dbReference type="RuleBase" id="RU367124"/>
    </source>
</evidence>
<comment type="similarity">
    <text evidence="2 5">Belongs to the RxLR effector family.</text>
</comment>
<evidence type="ECO:0000256" key="6">
    <source>
        <dbReference type="SAM" id="MobiDB-lite"/>
    </source>
</evidence>
<feature type="signal peptide" evidence="5">
    <location>
        <begin position="1"/>
        <end position="20"/>
    </location>
</feature>
<accession>A0A8T1VG44</accession>
<feature type="region of interest" description="Disordered" evidence="6">
    <location>
        <begin position="50"/>
        <end position="78"/>
    </location>
</feature>
<evidence type="ECO:0000313" key="7">
    <source>
        <dbReference type="EMBL" id="KAG7380051.1"/>
    </source>
</evidence>
<name>A0A8T1VG44_9STRA</name>
<dbReference type="OrthoDB" id="125050at2759"/>